<dbReference type="SMART" id="SM00925">
    <property type="entry name" value="MltA"/>
    <property type="match status" value="1"/>
</dbReference>
<dbReference type="STRING" id="1244869.H261_08143"/>
<dbReference type="PANTHER" id="PTHR30124:SF0">
    <property type="entry name" value="MEMBRANE-BOUND LYTIC MUREIN TRANSGLYCOSYLASE A"/>
    <property type="match status" value="1"/>
</dbReference>
<evidence type="ECO:0000259" key="6">
    <source>
        <dbReference type="SMART" id="SM00925"/>
    </source>
</evidence>
<dbReference type="InterPro" id="IPR036908">
    <property type="entry name" value="RlpA-like_sf"/>
</dbReference>
<dbReference type="GO" id="GO:0071555">
    <property type="term" value="P:cell wall organization"/>
    <property type="evidence" value="ECO:0007669"/>
    <property type="project" value="UniProtKB-KW"/>
</dbReference>
<dbReference type="EMBL" id="AONQ01000017">
    <property type="protein sequence ID" value="EME70437.1"/>
    <property type="molecule type" value="Genomic_DNA"/>
</dbReference>
<dbReference type="EC" id="4.2.2.n1" evidence="2"/>
<comment type="catalytic activity">
    <reaction evidence="1">
        <text>Exolytic cleavage of the (1-&gt;4)-beta-glycosidic linkage between N-acetylmuramic acid (MurNAc) and N-acetylglucosamine (GlcNAc) residues in peptidoglycan, from either the reducing or the non-reducing ends of the peptidoglycan chains, with concomitant formation of a 1,6-anhydrobond in the MurNAc residue.</text>
        <dbReference type="EC" id="4.2.2.n1"/>
    </reaction>
</comment>
<evidence type="ECO:0000256" key="2">
    <source>
        <dbReference type="ARBA" id="ARBA00012587"/>
    </source>
</evidence>
<evidence type="ECO:0000313" key="7">
    <source>
        <dbReference type="EMBL" id="EME70437.1"/>
    </source>
</evidence>
<reference evidence="7 8" key="1">
    <citation type="journal article" date="2014" name="Genome Announc.">
        <title>Draft Genome Sequence of Magnetospirillum sp. Strain SO-1, a Freshwater Magnetotactic Bacterium Isolated from the Ol'khovka River, Russia.</title>
        <authorList>
            <person name="Grouzdev D.S."/>
            <person name="Dziuba M.V."/>
            <person name="Sukhacheva M.S."/>
            <person name="Mardanov A.V."/>
            <person name="Beletskiy A.V."/>
            <person name="Kuznetsov B.B."/>
            <person name="Skryabin K.G."/>
        </authorList>
    </citation>
    <scope>NUCLEOTIDE SEQUENCE [LARGE SCALE GENOMIC DNA]</scope>
    <source>
        <strain evidence="7 8">SO-1</strain>
    </source>
</reference>
<dbReference type="GO" id="GO:0008933">
    <property type="term" value="F:peptidoglycan lytic transglycosylase activity"/>
    <property type="evidence" value="ECO:0007669"/>
    <property type="project" value="TreeGrafter"/>
</dbReference>
<evidence type="ECO:0000256" key="3">
    <source>
        <dbReference type="ARBA" id="ARBA00023239"/>
    </source>
</evidence>
<dbReference type="CDD" id="cd14485">
    <property type="entry name" value="mltA_like_LT_A"/>
    <property type="match status" value="1"/>
</dbReference>
<dbReference type="PATRIC" id="fig|1244869.3.peg.1648"/>
<gene>
    <name evidence="7" type="ORF">H261_08143</name>
</gene>
<dbReference type="GO" id="GO:0009253">
    <property type="term" value="P:peptidoglycan catabolic process"/>
    <property type="evidence" value="ECO:0007669"/>
    <property type="project" value="TreeGrafter"/>
</dbReference>
<keyword evidence="4" id="KW-0961">Cell wall biogenesis/degradation</keyword>
<dbReference type="GO" id="GO:0004553">
    <property type="term" value="F:hydrolase activity, hydrolyzing O-glycosyl compounds"/>
    <property type="evidence" value="ECO:0007669"/>
    <property type="project" value="InterPro"/>
</dbReference>
<sequence length="387" mass="41134">MLVAAALAACATPEPAPAPPAGPGRMVLQPLGYDQLAGWSADESARVLPALLKSCNRVTKLPTDRSIGFEGVGGTAADWYPPCAAAARVAEGDHKAVRVLFETWFTPWQVTGDGKTDGLFTGYFEPEIRGSRQRQGAYAQPIHGKPGDLVTADLGRFRSDWAGEQLVGRVENGRLVPYPTRAEIERGALDGKAPVVAWTDDAVDLAIMQIQGSGRVRLDDGTVIRLGVAGSNGHKFIGIGKVMKDEGKLGADTSMPAIRAWLKANPQEGRALLGRNPRYIFYGLNSGTDGPLGTEGVALTPERSLAVDPRFVPLGAPVWLDSVDPAGKPLRRLMMAQDTGAAIKGPVRGDVFWGAGEAAFQIAGKMKSPGRLVVFLPKARSPRLAER</sequence>
<dbReference type="Pfam" id="PF03562">
    <property type="entry name" value="MltA"/>
    <property type="match status" value="1"/>
</dbReference>
<evidence type="ECO:0000256" key="5">
    <source>
        <dbReference type="ARBA" id="ARBA00030918"/>
    </source>
</evidence>
<name>M2ZSV9_9PROT</name>
<protein>
    <recommendedName>
        <fullName evidence="2">peptidoglycan lytic exotransglycosylase</fullName>
        <ecNumber evidence="2">4.2.2.n1</ecNumber>
    </recommendedName>
    <alternativeName>
        <fullName evidence="5">Murein hydrolase A</fullName>
    </alternativeName>
</protein>
<evidence type="ECO:0000256" key="1">
    <source>
        <dbReference type="ARBA" id="ARBA00001420"/>
    </source>
</evidence>
<dbReference type="Gene3D" id="2.40.40.10">
    <property type="entry name" value="RlpA-like domain"/>
    <property type="match status" value="1"/>
</dbReference>
<dbReference type="Proteomes" id="UP000011744">
    <property type="component" value="Unassembled WGS sequence"/>
</dbReference>
<evidence type="ECO:0000256" key="4">
    <source>
        <dbReference type="ARBA" id="ARBA00023316"/>
    </source>
</evidence>
<dbReference type="PANTHER" id="PTHR30124">
    <property type="entry name" value="MEMBRANE-BOUND LYTIC MUREIN TRANSGLYCOSYLASE A"/>
    <property type="match status" value="1"/>
</dbReference>
<dbReference type="PIRSF" id="PIRSF019422">
    <property type="entry name" value="MltA"/>
    <property type="match status" value="1"/>
</dbReference>
<dbReference type="AlphaFoldDB" id="M2ZSV9"/>
<proteinExistence type="predicted"/>
<evidence type="ECO:0000313" key="8">
    <source>
        <dbReference type="Proteomes" id="UP000011744"/>
    </source>
</evidence>
<keyword evidence="8" id="KW-1185">Reference proteome</keyword>
<dbReference type="InterPro" id="IPR026044">
    <property type="entry name" value="MltA"/>
</dbReference>
<keyword evidence="3" id="KW-0456">Lyase</keyword>
<dbReference type="SUPFAM" id="SSF50685">
    <property type="entry name" value="Barwin-like endoglucanases"/>
    <property type="match status" value="1"/>
</dbReference>
<organism evidence="7 8">
    <name type="scientific">Paramagnetospirillum caucaseum</name>
    <dbReference type="NCBI Taxonomy" id="1244869"/>
    <lineage>
        <taxon>Bacteria</taxon>
        <taxon>Pseudomonadati</taxon>
        <taxon>Pseudomonadota</taxon>
        <taxon>Alphaproteobacteria</taxon>
        <taxon>Rhodospirillales</taxon>
        <taxon>Magnetospirillaceae</taxon>
        <taxon>Paramagnetospirillum</taxon>
    </lineage>
</organism>
<dbReference type="InterPro" id="IPR010611">
    <property type="entry name" value="3D_dom"/>
</dbReference>
<dbReference type="Gene3D" id="2.40.240.50">
    <property type="entry name" value="Barwin-like endoglucanases"/>
    <property type="match status" value="1"/>
</dbReference>
<dbReference type="eggNOG" id="COG2821">
    <property type="taxonomic scope" value="Bacteria"/>
</dbReference>
<feature type="domain" description="Lytic transglycosylase MltA" evidence="6">
    <location>
        <begin position="127"/>
        <end position="283"/>
    </location>
</feature>
<dbReference type="InterPro" id="IPR005300">
    <property type="entry name" value="MltA_B"/>
</dbReference>
<comment type="caution">
    <text evidence="7">The sequence shown here is derived from an EMBL/GenBank/DDBJ whole genome shotgun (WGS) entry which is preliminary data.</text>
</comment>
<dbReference type="Pfam" id="PF06725">
    <property type="entry name" value="3D"/>
    <property type="match status" value="1"/>
</dbReference>
<dbReference type="CDD" id="cd14668">
    <property type="entry name" value="mlta_B"/>
    <property type="match status" value="1"/>
</dbReference>
<dbReference type="GO" id="GO:0009254">
    <property type="term" value="P:peptidoglycan turnover"/>
    <property type="evidence" value="ECO:0007669"/>
    <property type="project" value="InterPro"/>
</dbReference>
<accession>M2ZSV9</accession>
<dbReference type="GO" id="GO:0019867">
    <property type="term" value="C:outer membrane"/>
    <property type="evidence" value="ECO:0007669"/>
    <property type="project" value="InterPro"/>
</dbReference>